<feature type="compositionally biased region" description="Basic and acidic residues" evidence="1">
    <location>
        <begin position="413"/>
        <end position="459"/>
    </location>
</feature>
<name>A0A368T1Y2_9ACTN</name>
<organism evidence="2 3">
    <name type="scientific">Marinitenerispora sediminis</name>
    <dbReference type="NCBI Taxonomy" id="1931232"/>
    <lineage>
        <taxon>Bacteria</taxon>
        <taxon>Bacillati</taxon>
        <taxon>Actinomycetota</taxon>
        <taxon>Actinomycetes</taxon>
        <taxon>Streptosporangiales</taxon>
        <taxon>Nocardiopsidaceae</taxon>
        <taxon>Marinitenerispora</taxon>
    </lineage>
</organism>
<sequence length="465" mass="50665">MDGDGRGASQETAEKVRQADIDRARARGVDLHGPGFARFGHANGHGLADTTTNVAHQNVAGAFRSVQWARPALRALWGLTKGVGRLGKWLLRSLLGGLSRLRNRRQQGWQRDDQITRPELSENVAEDTAAAVRGIDPVELAAALGEALKDHPEIPEAVRRRLSDPEEVARILQGIDAGTVNQAVRTNAEELYAGLNEVWGERLGGIARFPEYRDFEATWKVAQDERWQITNASADDLMAVMASAAASTDPEARTALGQAEAELRERSPLMYAAYERGKRAAEAGEAAPSAETRAQAVLDGLAKAALYDTEARMPVEEFHRAKVTDPKWLSTTDREQVKDMVDALQAKAEAGDAEAPHLLDTAVRRLSAENPAVAGRYLEIMHGTAESSPTGTYRKLREETAGHPFEPGAKLKDAAAKEEAAGRSEPKIEIHVHVGETSRGADRGGERSWRDRAGDDMRRHGAVKR</sequence>
<comment type="caution">
    <text evidence="2">The sequence shown here is derived from an EMBL/GenBank/DDBJ whole genome shotgun (WGS) entry which is preliminary data.</text>
</comment>
<dbReference type="EMBL" id="QEIN01000168">
    <property type="protein sequence ID" value="RCV54374.1"/>
    <property type="molecule type" value="Genomic_DNA"/>
</dbReference>
<feature type="region of interest" description="Disordered" evidence="1">
    <location>
        <begin position="413"/>
        <end position="465"/>
    </location>
</feature>
<proteinExistence type="predicted"/>
<gene>
    <name evidence="2" type="ORF">DEF24_19335</name>
</gene>
<dbReference type="Proteomes" id="UP000253318">
    <property type="component" value="Unassembled WGS sequence"/>
</dbReference>
<evidence type="ECO:0000313" key="3">
    <source>
        <dbReference type="Proteomes" id="UP000253318"/>
    </source>
</evidence>
<evidence type="ECO:0000313" key="2">
    <source>
        <dbReference type="EMBL" id="RCV54374.1"/>
    </source>
</evidence>
<evidence type="ECO:0000256" key="1">
    <source>
        <dbReference type="SAM" id="MobiDB-lite"/>
    </source>
</evidence>
<accession>A0A368T1Y2</accession>
<dbReference type="RefSeq" id="WP_114399948.1">
    <property type="nucleotide sequence ID" value="NZ_QEIM01000167.1"/>
</dbReference>
<protein>
    <submittedName>
        <fullName evidence="2">Uncharacterized protein</fullName>
    </submittedName>
</protein>
<keyword evidence="3" id="KW-1185">Reference proteome</keyword>
<dbReference type="AlphaFoldDB" id="A0A368T1Y2"/>
<reference evidence="2 3" key="1">
    <citation type="submission" date="2018-04" db="EMBL/GenBank/DDBJ databases">
        <title>Novel actinobacteria from marine sediment.</title>
        <authorList>
            <person name="Ng Z.Y."/>
            <person name="Tan G.Y.A."/>
        </authorList>
    </citation>
    <scope>NUCLEOTIDE SEQUENCE [LARGE SCALE GENOMIC DNA]</scope>
    <source>
        <strain evidence="2 3">TPS81</strain>
    </source>
</reference>